<dbReference type="PANTHER" id="PTHR30561">
    <property type="entry name" value="SMR FAMILY PROTON-DEPENDENT DRUG EFFLUX TRANSPORTER SUGE"/>
    <property type="match status" value="1"/>
</dbReference>
<keyword evidence="8" id="KW-0046">Antibiotic resistance</keyword>
<gene>
    <name evidence="13" type="ORF">C5L39_06595</name>
</gene>
<evidence type="ECO:0000256" key="5">
    <source>
        <dbReference type="ARBA" id="ARBA00022692"/>
    </source>
</evidence>
<dbReference type="InterPro" id="IPR000390">
    <property type="entry name" value="Small_drug/metabolite_transptr"/>
</dbReference>
<accession>A0A3M8K982</accession>
<feature type="transmembrane region" description="Helical" evidence="12">
    <location>
        <begin position="33"/>
        <end position="50"/>
    </location>
</feature>
<evidence type="ECO:0000256" key="10">
    <source>
        <dbReference type="ARBA" id="ARBA00072627"/>
    </source>
</evidence>
<protein>
    <recommendedName>
        <fullName evidence="10">Multidrug resistance protein Mmr</fullName>
    </recommendedName>
    <alternativeName>
        <fullName evidence="9">Multidrug resistance protein mmr</fullName>
    </alternativeName>
</protein>
<feature type="transmembrane region" description="Helical" evidence="12">
    <location>
        <begin position="82"/>
        <end position="103"/>
    </location>
</feature>
<dbReference type="OrthoDB" id="21828at2"/>
<keyword evidence="6 12" id="KW-1133">Transmembrane helix</keyword>
<evidence type="ECO:0000256" key="1">
    <source>
        <dbReference type="ARBA" id="ARBA00004651"/>
    </source>
</evidence>
<dbReference type="FunFam" id="1.10.3730.20:FF:000001">
    <property type="entry name" value="Quaternary ammonium compound resistance transporter SugE"/>
    <property type="match status" value="1"/>
</dbReference>
<dbReference type="Pfam" id="PF00893">
    <property type="entry name" value="Multi_Drug_Res"/>
    <property type="match status" value="1"/>
</dbReference>
<dbReference type="GO" id="GO:0046677">
    <property type="term" value="P:response to antibiotic"/>
    <property type="evidence" value="ECO:0007669"/>
    <property type="project" value="UniProtKB-KW"/>
</dbReference>
<keyword evidence="4" id="KW-1003">Cell membrane</keyword>
<name>A0A3M8K982_9CORY</name>
<keyword evidence="14" id="KW-1185">Reference proteome</keyword>
<dbReference type="RefSeq" id="WP_123048209.1">
    <property type="nucleotide sequence ID" value="NZ_PTJO01000004.1"/>
</dbReference>
<keyword evidence="3" id="KW-0813">Transport</keyword>
<sequence length="104" mass="10803">MSWLVLLVSGAFEAVWAIALERSAGFTKLGPSLVFFAALAVSMSGLAWALRSLPLGTAYAVWVGVGASLAIVYSFATGQEAISLLKIVFLLMIVGGIVGLKLVS</sequence>
<evidence type="ECO:0000256" key="12">
    <source>
        <dbReference type="SAM" id="Phobius"/>
    </source>
</evidence>
<reference evidence="13 14" key="1">
    <citation type="submission" date="2018-02" db="EMBL/GenBank/DDBJ databases">
        <title>Corynebacterium alimpuense sp. nov., a marine obligate actinomycete isolated from sediments of Valparaiso bay, Chile.</title>
        <authorList>
            <person name="Claverias F."/>
            <person name="Gonzales-Siles L."/>
            <person name="Salva-Serra F."/>
            <person name="Inganaes E."/>
            <person name="Molin K."/>
            <person name="Cumsille A."/>
            <person name="Undabarrena A."/>
            <person name="Couve E."/>
            <person name="Moore E.R.B."/>
            <person name="Gomila M."/>
            <person name="Camara B."/>
        </authorList>
    </citation>
    <scope>NUCLEOTIDE SEQUENCE [LARGE SCALE GENOMIC DNA]</scope>
    <source>
        <strain evidence="13 14">CCUG 69366</strain>
    </source>
</reference>
<evidence type="ECO:0000256" key="2">
    <source>
        <dbReference type="ARBA" id="ARBA00007822"/>
    </source>
</evidence>
<dbReference type="Proteomes" id="UP000266975">
    <property type="component" value="Unassembled WGS sequence"/>
</dbReference>
<dbReference type="SUPFAM" id="SSF103481">
    <property type="entry name" value="Multidrug resistance efflux transporter EmrE"/>
    <property type="match status" value="1"/>
</dbReference>
<comment type="caution">
    <text evidence="13">The sequence shown here is derived from an EMBL/GenBank/DDBJ whole genome shotgun (WGS) entry which is preliminary data.</text>
</comment>
<dbReference type="GO" id="GO:0005886">
    <property type="term" value="C:plasma membrane"/>
    <property type="evidence" value="ECO:0007669"/>
    <property type="project" value="UniProtKB-SubCell"/>
</dbReference>
<dbReference type="InterPro" id="IPR045324">
    <property type="entry name" value="Small_multidrug_res"/>
</dbReference>
<evidence type="ECO:0000256" key="9">
    <source>
        <dbReference type="ARBA" id="ARBA00071110"/>
    </source>
</evidence>
<comment type="subcellular location">
    <subcellularLocation>
        <location evidence="1 11">Cell membrane</location>
        <topology evidence="1 11">Multi-pass membrane protein</topology>
    </subcellularLocation>
</comment>
<dbReference type="EMBL" id="PTJO01000004">
    <property type="protein sequence ID" value="RNE49074.1"/>
    <property type="molecule type" value="Genomic_DNA"/>
</dbReference>
<keyword evidence="7 12" id="KW-0472">Membrane</keyword>
<comment type="similarity">
    <text evidence="2">Belongs to the drug/metabolite transporter (DMT) superfamily. Small multidrug resistance (SMR) (TC 2.A.7.1) family. Mmr subfamily.</text>
</comment>
<proteinExistence type="inferred from homology"/>
<evidence type="ECO:0000313" key="13">
    <source>
        <dbReference type="EMBL" id="RNE49074.1"/>
    </source>
</evidence>
<feature type="transmembrane region" description="Helical" evidence="12">
    <location>
        <begin position="57"/>
        <end position="76"/>
    </location>
</feature>
<dbReference type="InterPro" id="IPR037185">
    <property type="entry name" value="EmrE-like"/>
</dbReference>
<evidence type="ECO:0000313" key="14">
    <source>
        <dbReference type="Proteomes" id="UP000266975"/>
    </source>
</evidence>
<evidence type="ECO:0000256" key="6">
    <source>
        <dbReference type="ARBA" id="ARBA00022989"/>
    </source>
</evidence>
<evidence type="ECO:0000256" key="4">
    <source>
        <dbReference type="ARBA" id="ARBA00022475"/>
    </source>
</evidence>
<evidence type="ECO:0000256" key="3">
    <source>
        <dbReference type="ARBA" id="ARBA00022448"/>
    </source>
</evidence>
<keyword evidence="5 11" id="KW-0812">Transmembrane</keyword>
<dbReference type="PANTHER" id="PTHR30561:SF0">
    <property type="entry name" value="GUANIDINIUM EXPORTER"/>
    <property type="match status" value="1"/>
</dbReference>
<evidence type="ECO:0000256" key="7">
    <source>
        <dbReference type="ARBA" id="ARBA00023136"/>
    </source>
</evidence>
<evidence type="ECO:0000256" key="11">
    <source>
        <dbReference type="RuleBase" id="RU003942"/>
    </source>
</evidence>
<dbReference type="AlphaFoldDB" id="A0A3M8K982"/>
<dbReference type="GO" id="GO:0022857">
    <property type="term" value="F:transmembrane transporter activity"/>
    <property type="evidence" value="ECO:0007669"/>
    <property type="project" value="InterPro"/>
</dbReference>
<evidence type="ECO:0000256" key="8">
    <source>
        <dbReference type="ARBA" id="ARBA00023251"/>
    </source>
</evidence>
<organism evidence="13 14">
    <name type="scientific">Corynebacterium alimapuense</name>
    <dbReference type="NCBI Taxonomy" id="1576874"/>
    <lineage>
        <taxon>Bacteria</taxon>
        <taxon>Bacillati</taxon>
        <taxon>Actinomycetota</taxon>
        <taxon>Actinomycetes</taxon>
        <taxon>Mycobacteriales</taxon>
        <taxon>Corynebacteriaceae</taxon>
        <taxon>Corynebacterium</taxon>
    </lineage>
</organism>
<dbReference type="Gene3D" id="1.10.3730.20">
    <property type="match status" value="1"/>
</dbReference>